<dbReference type="Pfam" id="PF04218">
    <property type="entry name" value="CENP-B_N"/>
    <property type="match status" value="1"/>
</dbReference>
<comment type="caution">
    <text evidence="5">The sequence shown here is derived from an EMBL/GenBank/DDBJ whole genome shotgun (WGS) entry which is preliminary data.</text>
</comment>
<protein>
    <submittedName>
        <fullName evidence="5">HTH CENPB-type domain-containing protein</fullName>
    </submittedName>
</protein>
<keyword evidence="2" id="KW-0238">DNA-binding</keyword>
<dbReference type="OrthoDB" id="6484486at2759"/>
<evidence type="ECO:0000256" key="1">
    <source>
        <dbReference type="ARBA" id="ARBA00004123"/>
    </source>
</evidence>
<evidence type="ECO:0000256" key="2">
    <source>
        <dbReference type="ARBA" id="ARBA00023125"/>
    </source>
</evidence>
<evidence type="ECO:0000313" key="5">
    <source>
        <dbReference type="EMBL" id="GFR13044.1"/>
    </source>
</evidence>
<dbReference type="SUPFAM" id="SSF46689">
    <property type="entry name" value="Homeodomain-like"/>
    <property type="match status" value="2"/>
</dbReference>
<dbReference type="InterPro" id="IPR006600">
    <property type="entry name" value="HTH_CenpB_DNA-bd_dom"/>
</dbReference>
<organism evidence="5 6">
    <name type="scientific">Trichonephila clavata</name>
    <name type="common">Joro spider</name>
    <name type="synonym">Nephila clavata</name>
    <dbReference type="NCBI Taxonomy" id="2740835"/>
    <lineage>
        <taxon>Eukaryota</taxon>
        <taxon>Metazoa</taxon>
        <taxon>Ecdysozoa</taxon>
        <taxon>Arthropoda</taxon>
        <taxon>Chelicerata</taxon>
        <taxon>Arachnida</taxon>
        <taxon>Araneae</taxon>
        <taxon>Araneomorphae</taxon>
        <taxon>Entelegynae</taxon>
        <taxon>Araneoidea</taxon>
        <taxon>Nephilidae</taxon>
        <taxon>Trichonephila</taxon>
    </lineage>
</organism>
<dbReference type="Proteomes" id="UP000887116">
    <property type="component" value="Unassembled WGS sequence"/>
</dbReference>
<sequence length="144" mass="16526">MPKEKKEARPISKRNFISLETKIKILDQLKNNERIADISRHLNLNESSIRTIRQAEDKIRDSVVSGSSVLAKVTARPRATIMEKMEQALTVWVEDITTKRLPIDKNIIKQSALKIFDCLKENSELSADDTSHKFVASNGWFEKF</sequence>
<dbReference type="Pfam" id="PF03221">
    <property type="entry name" value="HTH_Tnp_Tc5"/>
    <property type="match status" value="1"/>
</dbReference>
<comment type="subcellular location">
    <subcellularLocation>
        <location evidence="1">Nucleus</location>
    </subcellularLocation>
</comment>
<accession>A0A8X6LMM0</accession>
<feature type="domain" description="HTH CENPB-type" evidence="4">
    <location>
        <begin position="73"/>
        <end position="144"/>
    </location>
</feature>
<evidence type="ECO:0000313" key="6">
    <source>
        <dbReference type="Proteomes" id="UP000887116"/>
    </source>
</evidence>
<dbReference type="GO" id="GO:0003677">
    <property type="term" value="F:DNA binding"/>
    <property type="evidence" value="ECO:0007669"/>
    <property type="project" value="UniProtKB-KW"/>
</dbReference>
<reference evidence="5" key="1">
    <citation type="submission" date="2020-07" db="EMBL/GenBank/DDBJ databases">
        <title>Multicomponent nature underlies the extraordinary mechanical properties of spider dragline silk.</title>
        <authorList>
            <person name="Kono N."/>
            <person name="Nakamura H."/>
            <person name="Mori M."/>
            <person name="Yoshida Y."/>
            <person name="Ohtoshi R."/>
            <person name="Malay A.D."/>
            <person name="Moran D.A.P."/>
            <person name="Tomita M."/>
            <person name="Numata K."/>
            <person name="Arakawa K."/>
        </authorList>
    </citation>
    <scope>NUCLEOTIDE SEQUENCE</scope>
</reference>
<proteinExistence type="predicted"/>
<dbReference type="InterPro" id="IPR007889">
    <property type="entry name" value="HTH_Psq"/>
</dbReference>
<keyword evidence="3" id="KW-0539">Nucleus</keyword>
<dbReference type="PROSITE" id="PS51253">
    <property type="entry name" value="HTH_CENPB"/>
    <property type="match status" value="1"/>
</dbReference>
<dbReference type="GO" id="GO:0005634">
    <property type="term" value="C:nucleus"/>
    <property type="evidence" value="ECO:0007669"/>
    <property type="project" value="UniProtKB-SubCell"/>
</dbReference>
<dbReference type="Gene3D" id="1.10.10.60">
    <property type="entry name" value="Homeodomain-like"/>
    <property type="match status" value="2"/>
</dbReference>
<name>A0A8X6LMM0_TRICU</name>
<evidence type="ECO:0000256" key="3">
    <source>
        <dbReference type="ARBA" id="ARBA00023242"/>
    </source>
</evidence>
<gene>
    <name evidence="5" type="ORF">TNCT_608791</name>
</gene>
<keyword evidence="6" id="KW-1185">Reference proteome</keyword>
<evidence type="ECO:0000259" key="4">
    <source>
        <dbReference type="PROSITE" id="PS51253"/>
    </source>
</evidence>
<dbReference type="AlphaFoldDB" id="A0A8X6LMM0"/>
<dbReference type="InterPro" id="IPR009057">
    <property type="entry name" value="Homeodomain-like_sf"/>
</dbReference>
<dbReference type="EMBL" id="BMAO01017058">
    <property type="protein sequence ID" value="GFR13044.1"/>
    <property type="molecule type" value="Genomic_DNA"/>
</dbReference>